<dbReference type="Proteomes" id="UP000196694">
    <property type="component" value="Unassembled WGS sequence"/>
</dbReference>
<dbReference type="EMBL" id="NCQP01000005">
    <property type="protein sequence ID" value="OWJ54504.1"/>
    <property type="molecule type" value="Genomic_DNA"/>
</dbReference>
<evidence type="ECO:0000313" key="4">
    <source>
        <dbReference type="EMBL" id="OWJ54684.1"/>
    </source>
</evidence>
<name>A0A0P0N4L5_9CREN</name>
<keyword evidence="1" id="KW-1133">Transmembrane helix</keyword>
<dbReference type="EMBL" id="NCQP01000003">
    <property type="protein sequence ID" value="OWJ54684.1"/>
    <property type="molecule type" value="Genomic_DNA"/>
</dbReference>
<evidence type="ECO:0000313" key="6">
    <source>
        <dbReference type="Proteomes" id="UP000196694"/>
    </source>
</evidence>
<gene>
    <name evidence="4" type="ORF">Pdsh_06610</name>
    <name evidence="3" type="ORF">Pdsh_06825</name>
    <name evidence="2" type="ORF">Pyrde_1351</name>
</gene>
<reference evidence="2 5" key="1">
    <citation type="submission" date="2015-10" db="EMBL/GenBank/DDBJ databases">
        <title>Complete genome sequence of hyperthermophilic archaeon Pyrodictium delaneyi Su06.</title>
        <authorList>
            <person name="Jung J.-H."/>
            <person name="Lin J."/>
            <person name="Holden J.F."/>
            <person name="Park C.-S."/>
        </authorList>
    </citation>
    <scope>NUCLEOTIDE SEQUENCE [LARGE SCALE GENOMIC DNA]</scope>
    <source>
        <strain evidence="2 5">Su06</strain>
    </source>
</reference>
<reference evidence="3 6" key="2">
    <citation type="submission" date="2017-05" db="EMBL/GenBank/DDBJ databases">
        <title>The draft genome of the hyperthermophilic archaeon 'Pyrodictium delaneyi strain Hulk', an iron and nitrate reducer, reveals the capacity for sulfate reduction.</title>
        <authorList>
            <person name="Demey L.M."/>
            <person name="Miller C."/>
            <person name="Manzella M."/>
            <person name="Reguera G."/>
            <person name="Kashefi K."/>
        </authorList>
    </citation>
    <scope>NUCLEOTIDE SEQUENCE [LARGE SCALE GENOMIC DNA]</scope>
    <source>
        <strain evidence="3 6">Hulk</strain>
    </source>
</reference>
<evidence type="ECO:0000313" key="3">
    <source>
        <dbReference type="EMBL" id="OWJ54504.1"/>
    </source>
</evidence>
<evidence type="ECO:0000313" key="5">
    <source>
        <dbReference type="Proteomes" id="UP000058613"/>
    </source>
</evidence>
<feature type="transmembrane region" description="Helical" evidence="1">
    <location>
        <begin position="78"/>
        <end position="98"/>
    </location>
</feature>
<dbReference type="GeneID" id="26099691"/>
<organism evidence="2 5">
    <name type="scientific">Pyrodictium delaneyi</name>
    <dbReference type="NCBI Taxonomy" id="1273541"/>
    <lineage>
        <taxon>Archaea</taxon>
        <taxon>Thermoproteota</taxon>
        <taxon>Thermoprotei</taxon>
        <taxon>Desulfurococcales</taxon>
        <taxon>Pyrodictiaceae</taxon>
        <taxon>Pyrodictium</taxon>
    </lineage>
</organism>
<feature type="transmembrane region" description="Helical" evidence="1">
    <location>
        <begin position="110"/>
        <end position="130"/>
    </location>
</feature>
<evidence type="ECO:0000313" key="2">
    <source>
        <dbReference type="EMBL" id="ALL01397.1"/>
    </source>
</evidence>
<protein>
    <submittedName>
        <fullName evidence="2">Uncharacterized protein</fullName>
    </submittedName>
</protein>
<dbReference type="RefSeq" id="WP_055409339.1">
    <property type="nucleotide sequence ID" value="NZ_CP013011.1"/>
</dbReference>
<feature type="transmembrane region" description="Helical" evidence="1">
    <location>
        <begin position="39"/>
        <end position="57"/>
    </location>
</feature>
<dbReference type="EMBL" id="CP013011">
    <property type="protein sequence ID" value="ALL01397.1"/>
    <property type="molecule type" value="Genomic_DNA"/>
</dbReference>
<keyword evidence="6" id="KW-1185">Reference proteome</keyword>
<accession>A0A0P0N4L5</accession>
<feature type="transmembrane region" description="Helical" evidence="1">
    <location>
        <begin position="165"/>
        <end position="189"/>
    </location>
</feature>
<evidence type="ECO:0000256" key="1">
    <source>
        <dbReference type="SAM" id="Phobius"/>
    </source>
</evidence>
<dbReference type="AlphaFoldDB" id="A0A0P0N4L5"/>
<keyword evidence="1" id="KW-0812">Transmembrane</keyword>
<sequence>MQIVGKIVDFANAMVLLISLHALTPIAVAALGPCAQKEIALLWALVGPWFTILFLSADSRLRRRETRGIEAKILDTTATISFTIILPSLAAALLVSGLAKEGTDKSVLAFTYFAITALSSPTLYAVWMLCDSAVESLFIRLSGKINTSRKRLPSRARYIVKTVKWTLLLATILLLAYIAYVYWSIWGIICTHTE</sequence>
<keyword evidence="1" id="KW-0472">Membrane</keyword>
<proteinExistence type="predicted"/>
<dbReference type="KEGG" id="pdl:Pyrde_1351"/>
<dbReference type="Proteomes" id="UP000058613">
    <property type="component" value="Chromosome"/>
</dbReference>